<evidence type="ECO:0000313" key="1">
    <source>
        <dbReference type="EMBL" id="MET3595154.1"/>
    </source>
</evidence>
<sequence>MAERSIFAQIDEIKEVLEQRRREHLRSHGRHERAAAEHVLRLECVLKTLEWVRDNQDDLKAYARNRRQEAERGSPK</sequence>
<proteinExistence type="predicted"/>
<name>A0ABV2HX97_9HYPH</name>
<reference evidence="1 2" key="1">
    <citation type="submission" date="2024-06" db="EMBL/GenBank/DDBJ databases">
        <title>Genomic Encyclopedia of Type Strains, Phase IV (KMG-IV): sequencing the most valuable type-strain genomes for metagenomic binning, comparative biology and taxonomic classification.</title>
        <authorList>
            <person name="Goeker M."/>
        </authorList>
    </citation>
    <scope>NUCLEOTIDE SEQUENCE [LARGE SCALE GENOMIC DNA]</scope>
    <source>
        <strain evidence="1 2">DSM 29846</strain>
    </source>
</reference>
<organism evidence="1 2">
    <name type="scientific">Mesorhizobium shonense</name>
    <dbReference type="NCBI Taxonomy" id="1209948"/>
    <lineage>
        <taxon>Bacteria</taxon>
        <taxon>Pseudomonadati</taxon>
        <taxon>Pseudomonadota</taxon>
        <taxon>Alphaproteobacteria</taxon>
        <taxon>Hyphomicrobiales</taxon>
        <taxon>Phyllobacteriaceae</taxon>
        <taxon>Mesorhizobium</taxon>
    </lineage>
</organism>
<accession>A0ABV2HX97</accession>
<comment type="caution">
    <text evidence="1">The sequence shown here is derived from an EMBL/GenBank/DDBJ whole genome shotgun (WGS) entry which is preliminary data.</text>
</comment>
<dbReference type="RefSeq" id="WP_354416500.1">
    <property type="nucleotide sequence ID" value="NZ_JBEPLM010000009.1"/>
</dbReference>
<evidence type="ECO:0000313" key="2">
    <source>
        <dbReference type="Proteomes" id="UP001549036"/>
    </source>
</evidence>
<dbReference type="Proteomes" id="UP001549036">
    <property type="component" value="Unassembled WGS sequence"/>
</dbReference>
<dbReference type="EMBL" id="JBEPLM010000009">
    <property type="protein sequence ID" value="MET3595154.1"/>
    <property type="molecule type" value="Genomic_DNA"/>
</dbReference>
<protein>
    <submittedName>
        <fullName evidence="1">Uncharacterized protein</fullName>
    </submittedName>
</protein>
<keyword evidence="2" id="KW-1185">Reference proteome</keyword>
<gene>
    <name evidence="1" type="ORF">ABID26_004566</name>
</gene>